<dbReference type="Pfam" id="PF04073">
    <property type="entry name" value="tRNA_edit"/>
    <property type="match status" value="1"/>
</dbReference>
<dbReference type="CDD" id="cd04336">
    <property type="entry name" value="YeaK"/>
    <property type="match status" value="1"/>
</dbReference>
<protein>
    <submittedName>
        <fullName evidence="2">YbaK/prolyl-tRNA synthetase associated domain-containing protein</fullName>
    </submittedName>
</protein>
<evidence type="ECO:0000259" key="1">
    <source>
        <dbReference type="Pfam" id="PF04073"/>
    </source>
</evidence>
<dbReference type="EMBL" id="CP063078">
    <property type="protein sequence ID" value="QOQ87716.1"/>
    <property type="molecule type" value="Genomic_DNA"/>
</dbReference>
<reference evidence="2 3" key="1">
    <citation type="submission" date="2020-10" db="EMBL/GenBank/DDBJ databases">
        <title>Campylobacter and Helicobacter PacBio genomes.</title>
        <authorList>
            <person name="Lane C."/>
        </authorList>
    </citation>
    <scope>NUCLEOTIDE SEQUENCE [LARGE SCALE GENOMIC DNA]</scope>
    <source>
        <strain evidence="2 3">2016D-0077</strain>
    </source>
</reference>
<dbReference type="RefSeq" id="WP_025802571.1">
    <property type="nucleotide sequence ID" value="NZ_CP053842.1"/>
</dbReference>
<name>A0A7M1LIN1_9BACT</name>
<dbReference type="SUPFAM" id="SSF55826">
    <property type="entry name" value="YbaK/ProRS associated domain"/>
    <property type="match status" value="1"/>
</dbReference>
<dbReference type="InterPro" id="IPR036754">
    <property type="entry name" value="YbaK/aa-tRNA-synt-asso_dom_sf"/>
</dbReference>
<dbReference type="OrthoDB" id="5524888at2"/>
<dbReference type="Gene3D" id="3.90.960.10">
    <property type="entry name" value="YbaK/aminoacyl-tRNA synthetase-associated domain"/>
    <property type="match status" value="1"/>
</dbReference>
<evidence type="ECO:0000313" key="3">
    <source>
        <dbReference type="Proteomes" id="UP000594749"/>
    </source>
</evidence>
<dbReference type="PANTHER" id="PTHR30411">
    <property type="entry name" value="CYTOPLASMIC PROTEIN"/>
    <property type="match status" value="1"/>
</dbReference>
<dbReference type="PANTHER" id="PTHR30411:SF9">
    <property type="entry name" value="MULTIFUNCTIONAL SER_THR-TRNA DEACYLASE PROXP-Y"/>
    <property type="match status" value="1"/>
</dbReference>
<sequence>MSERIFNQICELLTKENAKFKVLKHAPAKTSEEVAKMRGTIIGQGAKALVCIAKGGIEKRYVLAILSADLKADLSKIAVHYGAKKVSLVSPSEVLKLTDCEIGSVPPFSFNSSLELIADPKIFDKFDEIAFNAGLLDHSIVLNSKDYLRIVKPNLVDFSC</sequence>
<gene>
    <name evidence="2" type="ORF">IMC76_02575</name>
</gene>
<keyword evidence="3" id="KW-1185">Reference proteome</keyword>
<dbReference type="InterPro" id="IPR007214">
    <property type="entry name" value="YbaK/aa-tRNA-synth-assoc-dom"/>
</dbReference>
<dbReference type="AlphaFoldDB" id="A0A7M1LIN1"/>
<keyword evidence="2" id="KW-0030">Aminoacyl-tRNA synthetase</keyword>
<accession>A0A7M1LIN1</accession>
<dbReference type="GO" id="GO:0004812">
    <property type="term" value="F:aminoacyl-tRNA ligase activity"/>
    <property type="evidence" value="ECO:0007669"/>
    <property type="project" value="UniProtKB-KW"/>
</dbReference>
<organism evidence="2 3">
    <name type="scientific">Campylobacter corcagiensis</name>
    <dbReference type="NCBI Taxonomy" id="1448857"/>
    <lineage>
        <taxon>Bacteria</taxon>
        <taxon>Pseudomonadati</taxon>
        <taxon>Campylobacterota</taxon>
        <taxon>Epsilonproteobacteria</taxon>
        <taxon>Campylobacterales</taxon>
        <taxon>Campylobacteraceae</taxon>
        <taxon>Campylobacter</taxon>
    </lineage>
</organism>
<dbReference type="Proteomes" id="UP000594749">
    <property type="component" value="Chromosome"/>
</dbReference>
<keyword evidence="2" id="KW-0436">Ligase</keyword>
<evidence type="ECO:0000313" key="2">
    <source>
        <dbReference type="EMBL" id="QOQ87716.1"/>
    </source>
</evidence>
<feature type="domain" description="YbaK/aminoacyl-tRNA synthetase-associated" evidence="1">
    <location>
        <begin position="25"/>
        <end position="149"/>
    </location>
</feature>
<proteinExistence type="predicted"/>
<dbReference type="GO" id="GO:0002161">
    <property type="term" value="F:aminoacyl-tRNA deacylase activity"/>
    <property type="evidence" value="ECO:0007669"/>
    <property type="project" value="InterPro"/>
</dbReference>
<dbReference type="InterPro" id="IPR044786">
    <property type="entry name" value="PROXY"/>
</dbReference>